<gene>
    <name evidence="6" type="ORF">FHS90_004089</name>
</gene>
<dbReference type="InterPro" id="IPR037171">
    <property type="entry name" value="NagB/RpiA_transferase-like"/>
</dbReference>
<dbReference type="GO" id="GO:0030272">
    <property type="term" value="F:5-formyltetrahydrofolate cyclo-ligase activity"/>
    <property type="evidence" value="ECO:0007669"/>
    <property type="project" value="UniProtKB-EC"/>
</dbReference>
<accession>A0A839GI81</accession>
<dbReference type="RefSeq" id="WP_066836963.1">
    <property type="nucleotide sequence ID" value="NZ_JACJIQ010000021.1"/>
</dbReference>
<dbReference type="InterPro" id="IPR002698">
    <property type="entry name" value="FTHF_cligase"/>
</dbReference>
<dbReference type="EMBL" id="JACJIQ010000021">
    <property type="protein sequence ID" value="MBA9079354.1"/>
    <property type="molecule type" value="Genomic_DNA"/>
</dbReference>
<dbReference type="InterPro" id="IPR024185">
    <property type="entry name" value="FTHF_cligase-like_sf"/>
</dbReference>
<dbReference type="Proteomes" id="UP000563094">
    <property type="component" value="Unassembled WGS sequence"/>
</dbReference>
<keyword evidence="5" id="KW-0460">Magnesium</keyword>
<evidence type="ECO:0000256" key="3">
    <source>
        <dbReference type="ARBA" id="ARBA00022840"/>
    </source>
</evidence>
<feature type="binding site" evidence="4">
    <location>
        <position position="50"/>
    </location>
    <ligand>
        <name>substrate</name>
    </ligand>
</feature>
<dbReference type="SUPFAM" id="SSF100950">
    <property type="entry name" value="NagB/RpiA/CoA transferase-like"/>
    <property type="match status" value="1"/>
</dbReference>
<evidence type="ECO:0000313" key="6">
    <source>
        <dbReference type="EMBL" id="MBA9079354.1"/>
    </source>
</evidence>
<dbReference type="NCBIfam" id="TIGR02727">
    <property type="entry name" value="MTHFS_bact"/>
    <property type="match status" value="1"/>
</dbReference>
<keyword evidence="3 4" id="KW-0067">ATP-binding</keyword>
<evidence type="ECO:0000256" key="5">
    <source>
        <dbReference type="RuleBase" id="RU361279"/>
    </source>
</evidence>
<dbReference type="AlphaFoldDB" id="A0A839GI81"/>
<dbReference type="GO" id="GO:0005524">
    <property type="term" value="F:ATP binding"/>
    <property type="evidence" value="ECO:0007669"/>
    <property type="project" value="UniProtKB-KW"/>
</dbReference>
<dbReference type="PANTHER" id="PTHR23407">
    <property type="entry name" value="ATPASE INHIBITOR/5-FORMYLTETRAHYDROFOLATE CYCLO-LIGASE"/>
    <property type="match status" value="1"/>
</dbReference>
<keyword evidence="6" id="KW-0436">Ligase</keyword>
<protein>
    <recommendedName>
        <fullName evidence="5">5-formyltetrahydrofolate cyclo-ligase</fullName>
        <ecNumber evidence="5">6.3.3.2</ecNumber>
    </recommendedName>
</protein>
<feature type="binding site" evidence="4">
    <location>
        <begin position="136"/>
        <end position="144"/>
    </location>
    <ligand>
        <name>ATP</name>
        <dbReference type="ChEBI" id="CHEBI:30616"/>
    </ligand>
</feature>
<dbReference type="GO" id="GO:0009396">
    <property type="term" value="P:folic acid-containing compound biosynthetic process"/>
    <property type="evidence" value="ECO:0007669"/>
    <property type="project" value="TreeGrafter"/>
</dbReference>
<organism evidence="6 7">
    <name type="scientific">Rufibacter quisquiliarum</name>
    <dbReference type="NCBI Taxonomy" id="1549639"/>
    <lineage>
        <taxon>Bacteria</taxon>
        <taxon>Pseudomonadati</taxon>
        <taxon>Bacteroidota</taxon>
        <taxon>Cytophagia</taxon>
        <taxon>Cytophagales</taxon>
        <taxon>Hymenobacteraceae</taxon>
        <taxon>Rufibacter</taxon>
    </lineage>
</organism>
<comment type="similarity">
    <text evidence="1 5">Belongs to the 5-formyltetrahydrofolate cyclo-ligase family.</text>
</comment>
<evidence type="ECO:0000256" key="2">
    <source>
        <dbReference type="ARBA" id="ARBA00022741"/>
    </source>
</evidence>
<proteinExistence type="inferred from homology"/>
<evidence type="ECO:0000256" key="1">
    <source>
        <dbReference type="ARBA" id="ARBA00010638"/>
    </source>
</evidence>
<dbReference type="EC" id="6.3.3.2" evidence="5"/>
<dbReference type="GO" id="GO:0035999">
    <property type="term" value="P:tetrahydrofolate interconversion"/>
    <property type="evidence" value="ECO:0007669"/>
    <property type="project" value="TreeGrafter"/>
</dbReference>
<comment type="catalytic activity">
    <reaction evidence="5">
        <text>(6S)-5-formyl-5,6,7,8-tetrahydrofolate + ATP = (6R)-5,10-methenyltetrahydrofolate + ADP + phosphate</text>
        <dbReference type="Rhea" id="RHEA:10488"/>
        <dbReference type="ChEBI" id="CHEBI:30616"/>
        <dbReference type="ChEBI" id="CHEBI:43474"/>
        <dbReference type="ChEBI" id="CHEBI:57455"/>
        <dbReference type="ChEBI" id="CHEBI:57457"/>
        <dbReference type="ChEBI" id="CHEBI:456216"/>
        <dbReference type="EC" id="6.3.3.2"/>
    </reaction>
</comment>
<keyword evidence="2 4" id="KW-0547">Nucleotide-binding</keyword>
<dbReference type="PANTHER" id="PTHR23407:SF1">
    <property type="entry name" value="5-FORMYLTETRAHYDROFOLATE CYCLO-LIGASE"/>
    <property type="match status" value="1"/>
</dbReference>
<comment type="cofactor">
    <cofactor evidence="5">
        <name>Mg(2+)</name>
        <dbReference type="ChEBI" id="CHEBI:18420"/>
    </cofactor>
</comment>
<feature type="binding site" evidence="4">
    <location>
        <begin position="4"/>
        <end position="8"/>
    </location>
    <ligand>
        <name>ATP</name>
        <dbReference type="ChEBI" id="CHEBI:30616"/>
    </ligand>
</feature>
<keyword evidence="7" id="KW-1185">Reference proteome</keyword>
<keyword evidence="5" id="KW-0479">Metal-binding</keyword>
<dbReference type="PIRSF" id="PIRSF006806">
    <property type="entry name" value="FTHF_cligase"/>
    <property type="match status" value="1"/>
</dbReference>
<comment type="caution">
    <text evidence="6">The sequence shown here is derived from an EMBL/GenBank/DDBJ whole genome shotgun (WGS) entry which is preliminary data.</text>
</comment>
<dbReference type="GO" id="GO:0046872">
    <property type="term" value="F:metal ion binding"/>
    <property type="evidence" value="ECO:0007669"/>
    <property type="project" value="UniProtKB-KW"/>
</dbReference>
<name>A0A839GI81_9BACT</name>
<reference evidence="6 7" key="1">
    <citation type="submission" date="2020-08" db="EMBL/GenBank/DDBJ databases">
        <title>Genomic Encyclopedia of Type Strains, Phase IV (KMG-IV): sequencing the most valuable type-strain genomes for metagenomic binning, comparative biology and taxonomic classification.</title>
        <authorList>
            <person name="Goeker M."/>
        </authorList>
    </citation>
    <scope>NUCLEOTIDE SEQUENCE [LARGE SCALE GENOMIC DNA]</scope>
    <source>
        <strain evidence="6 7">DSM 29854</strain>
    </source>
</reference>
<evidence type="ECO:0000256" key="4">
    <source>
        <dbReference type="PIRSR" id="PIRSR006806-1"/>
    </source>
</evidence>
<evidence type="ECO:0000313" key="7">
    <source>
        <dbReference type="Proteomes" id="UP000563094"/>
    </source>
</evidence>
<feature type="binding site" evidence="4">
    <location>
        <position position="57"/>
    </location>
    <ligand>
        <name>substrate</name>
    </ligand>
</feature>
<sequence length="191" mass="21563">MALKAELRKTYLAKRRALSVEEVAAKSRQIADLFFSEFAPQAGETVHVFLPIQQHREINTWLLVHQIWEQYPGVQVAVPVANPADFSMTHYLLTPETELRESLWGIPEPVHALPLPESEITTVLVPLLAFDCQGHRVGYGKGFYDRFLALIPSASQKIGLALEPPVERIDDVHRKDLTLDAVITPQAVFRF</sequence>
<dbReference type="Gene3D" id="3.40.50.10420">
    <property type="entry name" value="NagB/RpiA/CoA transferase-like"/>
    <property type="match status" value="1"/>
</dbReference>
<dbReference type="Pfam" id="PF01812">
    <property type="entry name" value="5-FTHF_cyc-lig"/>
    <property type="match status" value="1"/>
</dbReference>